<dbReference type="EMBL" id="BONH01000017">
    <property type="protein sequence ID" value="GIF98774.1"/>
    <property type="molecule type" value="Genomic_DNA"/>
</dbReference>
<keyword evidence="2" id="KW-1133">Transmembrane helix</keyword>
<dbReference type="Proteomes" id="UP000659904">
    <property type="component" value="Unassembled WGS sequence"/>
</dbReference>
<keyword evidence="4" id="KW-1185">Reference proteome</keyword>
<sequence>MPDMVPPIPVPDLGDLIPGSPVQAMVTGLNTFLAEILLDALTSLLDLLAGSVAASPDVTALPQVQQVTSTSTTVVNTCFVLAIITAGAMTMAGGVAQVRHSVSELGSRLVVAFIGANFAAPLCSALIELANAVTAAMTADSIWAPQSLTTLQDLIAAAQVDMTGTTAFLFTVVLVLIAVLAGLLMCQWIARVGILIVLAAIAPLALACHGLPGTDGAARAWWRSLLAALGTQLLQAVCLHLCVQVLVGGGTQLLTQGAAGQQLAVLHLFVVLVLLWGTARIPALMRQYVTRGGGSRLGSYLFKTVVLHRGMSLIRAGRSATGSPAVRQIFNFRNVTYHRQAASALPPGRAVPGTSAGGRIPTGTGWPASGRQPGSPTPAGGRIPTGTGWPTSGQPGPGSQTGPRPALVQPRPRPRRPS</sequence>
<evidence type="ECO:0000313" key="3">
    <source>
        <dbReference type="EMBL" id="GIF98774.1"/>
    </source>
</evidence>
<dbReference type="AlphaFoldDB" id="A0A8J3KDT6"/>
<feature type="transmembrane region" description="Helical" evidence="2">
    <location>
        <begin position="74"/>
        <end position="96"/>
    </location>
</feature>
<evidence type="ECO:0000256" key="1">
    <source>
        <dbReference type="SAM" id="MobiDB-lite"/>
    </source>
</evidence>
<keyword evidence="2" id="KW-0812">Transmembrane</keyword>
<reference evidence="3 4" key="1">
    <citation type="submission" date="2021-01" db="EMBL/GenBank/DDBJ databases">
        <title>Whole genome shotgun sequence of Catellatospora citrea NBRC 14495.</title>
        <authorList>
            <person name="Komaki H."/>
            <person name="Tamura T."/>
        </authorList>
    </citation>
    <scope>NUCLEOTIDE SEQUENCE [LARGE SCALE GENOMIC DNA]</scope>
    <source>
        <strain evidence="3 4">NBRC 14495</strain>
    </source>
</reference>
<gene>
    <name evidence="3" type="ORF">Cci01nite_38680</name>
</gene>
<feature type="transmembrane region" description="Helical" evidence="2">
    <location>
        <begin position="108"/>
        <end position="127"/>
    </location>
</feature>
<feature type="compositionally biased region" description="Low complexity" evidence="1">
    <location>
        <begin position="384"/>
        <end position="405"/>
    </location>
</feature>
<comment type="caution">
    <text evidence="3">The sequence shown here is derived from an EMBL/GenBank/DDBJ whole genome shotgun (WGS) entry which is preliminary data.</text>
</comment>
<name>A0A8J3KDT6_9ACTN</name>
<organism evidence="3 4">
    <name type="scientific">Catellatospora citrea</name>
    <dbReference type="NCBI Taxonomy" id="53366"/>
    <lineage>
        <taxon>Bacteria</taxon>
        <taxon>Bacillati</taxon>
        <taxon>Actinomycetota</taxon>
        <taxon>Actinomycetes</taxon>
        <taxon>Micromonosporales</taxon>
        <taxon>Micromonosporaceae</taxon>
        <taxon>Catellatospora</taxon>
    </lineage>
</organism>
<feature type="region of interest" description="Disordered" evidence="1">
    <location>
        <begin position="342"/>
        <end position="418"/>
    </location>
</feature>
<feature type="transmembrane region" description="Helical" evidence="2">
    <location>
        <begin position="192"/>
        <end position="212"/>
    </location>
</feature>
<dbReference type="RefSeq" id="WP_147432951.1">
    <property type="nucleotide sequence ID" value="NZ_BONH01000017.1"/>
</dbReference>
<accession>A0A8J3KDT6</accession>
<keyword evidence="2" id="KW-0472">Membrane</keyword>
<feature type="transmembrane region" description="Helical" evidence="2">
    <location>
        <begin position="259"/>
        <end position="279"/>
    </location>
</feature>
<feature type="transmembrane region" description="Helical" evidence="2">
    <location>
        <begin position="224"/>
        <end position="247"/>
    </location>
</feature>
<evidence type="ECO:0000256" key="2">
    <source>
        <dbReference type="SAM" id="Phobius"/>
    </source>
</evidence>
<feature type="transmembrane region" description="Helical" evidence="2">
    <location>
        <begin position="167"/>
        <end position="185"/>
    </location>
</feature>
<proteinExistence type="predicted"/>
<evidence type="ECO:0000313" key="4">
    <source>
        <dbReference type="Proteomes" id="UP000659904"/>
    </source>
</evidence>
<protein>
    <submittedName>
        <fullName evidence="3">Uncharacterized protein</fullName>
    </submittedName>
</protein>